<keyword evidence="2" id="KW-1133">Transmembrane helix</keyword>
<feature type="transmembrane region" description="Helical" evidence="2">
    <location>
        <begin position="145"/>
        <end position="166"/>
    </location>
</feature>
<feature type="compositionally biased region" description="Basic and acidic residues" evidence="1">
    <location>
        <begin position="1"/>
        <end position="14"/>
    </location>
</feature>
<keyword evidence="2" id="KW-0812">Transmembrane</keyword>
<reference evidence="3" key="1">
    <citation type="submission" date="2021-09" db="EMBL/GenBank/DDBJ databases">
        <authorList>
            <consortium name="AG Swart"/>
            <person name="Singh M."/>
            <person name="Singh A."/>
            <person name="Seah K."/>
            <person name="Emmerich C."/>
        </authorList>
    </citation>
    <scope>NUCLEOTIDE SEQUENCE</scope>
    <source>
        <strain evidence="3">ATCC30299</strain>
    </source>
</reference>
<organism evidence="3 4">
    <name type="scientific">Blepharisma stoltei</name>
    <dbReference type="NCBI Taxonomy" id="1481888"/>
    <lineage>
        <taxon>Eukaryota</taxon>
        <taxon>Sar</taxon>
        <taxon>Alveolata</taxon>
        <taxon>Ciliophora</taxon>
        <taxon>Postciliodesmatophora</taxon>
        <taxon>Heterotrichea</taxon>
        <taxon>Heterotrichida</taxon>
        <taxon>Blepharismidae</taxon>
        <taxon>Blepharisma</taxon>
    </lineage>
</organism>
<proteinExistence type="predicted"/>
<feature type="transmembrane region" description="Helical" evidence="2">
    <location>
        <begin position="95"/>
        <end position="113"/>
    </location>
</feature>
<protein>
    <recommendedName>
        <fullName evidence="5">PRA1 family protein</fullName>
    </recommendedName>
</protein>
<dbReference type="EMBL" id="CAJZBQ010000021">
    <property type="protein sequence ID" value="CAG9318580.1"/>
    <property type="molecule type" value="Genomic_DNA"/>
</dbReference>
<feature type="transmembrane region" description="Helical" evidence="2">
    <location>
        <begin position="67"/>
        <end position="89"/>
    </location>
</feature>
<feature type="compositionally biased region" description="Polar residues" evidence="1">
    <location>
        <begin position="18"/>
        <end position="46"/>
    </location>
</feature>
<evidence type="ECO:0000256" key="1">
    <source>
        <dbReference type="SAM" id="MobiDB-lite"/>
    </source>
</evidence>
<feature type="region of interest" description="Disordered" evidence="1">
    <location>
        <begin position="1"/>
        <end position="46"/>
    </location>
</feature>
<feature type="transmembrane region" description="Helical" evidence="2">
    <location>
        <begin position="120"/>
        <end position="139"/>
    </location>
</feature>
<keyword evidence="4" id="KW-1185">Reference proteome</keyword>
<name>A0AAU9IZN8_9CILI</name>
<gene>
    <name evidence="3" type="ORF">BSTOLATCC_MIC21954</name>
</gene>
<dbReference type="Proteomes" id="UP001162131">
    <property type="component" value="Unassembled WGS sequence"/>
</dbReference>
<evidence type="ECO:0000256" key="2">
    <source>
        <dbReference type="SAM" id="Phobius"/>
    </source>
</evidence>
<keyword evidence="2" id="KW-0472">Membrane</keyword>
<evidence type="ECO:0000313" key="3">
    <source>
        <dbReference type="EMBL" id="CAG9318580.1"/>
    </source>
</evidence>
<evidence type="ECO:0008006" key="5">
    <source>
        <dbReference type="Google" id="ProtNLM"/>
    </source>
</evidence>
<evidence type="ECO:0000313" key="4">
    <source>
        <dbReference type="Proteomes" id="UP001162131"/>
    </source>
</evidence>
<dbReference type="AlphaFoldDB" id="A0AAU9IZN8"/>
<accession>A0AAU9IZN8</accession>
<sequence>MDSEKSPEKQKEFIDTDACSNSDRSPEITPSQPSHHQKSESGFQSISLDDPSMVKLEKQYNAKYTTIIWYARFLQVYSIIDCLLCFIYFLSEFYYLIILIIMPVNGYLAGYHLNRTFLSIYILYQLGASILRLVIIGIVEDVAFTILTTLVIISTGFVLLFLIRFFRFLGRVNRIEKQEIYLLMHGNNKVQMEILQKRKLEMIS</sequence>
<comment type="caution">
    <text evidence="3">The sequence shown here is derived from an EMBL/GenBank/DDBJ whole genome shotgun (WGS) entry which is preliminary data.</text>
</comment>